<feature type="transmembrane region" description="Helical" evidence="10">
    <location>
        <begin position="217"/>
        <end position="235"/>
    </location>
</feature>
<dbReference type="AlphaFoldDB" id="A0AAE3INI9"/>
<dbReference type="InterPro" id="IPR006367">
    <property type="entry name" value="Sirohaem_synthase_N"/>
</dbReference>
<dbReference type="EMBL" id="JAOTPL010000019">
    <property type="protein sequence ID" value="MCU7695169.1"/>
    <property type="molecule type" value="Genomic_DNA"/>
</dbReference>
<dbReference type="RefSeq" id="WP_263038656.1">
    <property type="nucleotide sequence ID" value="NZ_JAOTPL010000019.1"/>
</dbReference>
<sequence>MHPTEENCRTANHLFPVFLKLENLRVLLIGGGNVGVEKLSAIMKNAPLTKVTVIAKEIDDRILQMQRRYSIEIIQKEYEYTDLEGYNIVFAAVNDLQLSAQLAQDCRQQRLLVNVADKPDMCDFYLSSVAAKGSLKIAVSTNGKSPTFAKRLKAILEDAIPDETECALDNLEAIRNKIHGNFTEKVHTLHQATSSLSLHNGLPGSQQSVSEIKWKKIAWLSLGAFFFMIFGYIIISLIPLKEIGVLASTLDKTFYWMIAIGFVAQMVDGALGMGYGVTSTAALLSVGVPLPAISGSIHTAEMFSSGASGFSHYKFGNINKKLLRTLIIPGVAGSIAGAVLLSVLGIKHADYIRPLLAVYTMLLGSRILYNAFKKRRRSKKVKRAGWLALSGGFLDSFGGGGWGPLVTSTLISKGKTPRYVIGTVSLAEFFVTFASALTFFSFLGLSHWQVILGLILGGILAAPIAARLAGKLPVKTMFIGVGLLVIIWSLNILLKSFWG</sequence>
<evidence type="ECO:0000313" key="13">
    <source>
        <dbReference type="Proteomes" id="UP001209317"/>
    </source>
</evidence>
<dbReference type="InterPro" id="IPR028281">
    <property type="entry name" value="Sirohaem_synthase_central"/>
</dbReference>
<feature type="transmembrane region" description="Helical" evidence="10">
    <location>
        <begin position="384"/>
        <end position="407"/>
    </location>
</feature>
<feature type="transmembrane region" description="Helical" evidence="10">
    <location>
        <begin position="255"/>
        <end position="277"/>
    </location>
</feature>
<accession>A0AAE3INI9</accession>
<proteinExistence type="inferred from homology"/>
<evidence type="ECO:0000259" key="11">
    <source>
        <dbReference type="Pfam" id="PF14824"/>
    </source>
</evidence>
<dbReference type="PANTHER" id="PTHR35330:SF1">
    <property type="entry name" value="SIROHEME BIOSYNTHESIS PROTEIN MET8"/>
    <property type="match status" value="1"/>
</dbReference>
<keyword evidence="13" id="KW-1185">Reference proteome</keyword>
<dbReference type="GO" id="GO:0019354">
    <property type="term" value="P:siroheme biosynthetic process"/>
    <property type="evidence" value="ECO:0007669"/>
    <property type="project" value="InterPro"/>
</dbReference>
<comment type="subcellular location">
    <subcellularLocation>
        <location evidence="10">Cell membrane</location>
        <topology evidence="10">Multi-pass membrane protein</topology>
    </subcellularLocation>
    <subcellularLocation>
        <location evidence="1">Membrane</location>
        <topology evidence="1">Multi-pass membrane protein</topology>
    </subcellularLocation>
</comment>
<feature type="transmembrane region" description="Helical" evidence="10">
    <location>
        <begin position="476"/>
        <end position="494"/>
    </location>
</feature>
<feature type="domain" description="Siroheme synthase central" evidence="11">
    <location>
        <begin position="133"/>
        <end position="158"/>
    </location>
</feature>
<keyword evidence="7 10" id="KW-0472">Membrane</keyword>
<dbReference type="InterPro" id="IPR028161">
    <property type="entry name" value="Met8-like"/>
</dbReference>
<dbReference type="Gene3D" id="3.30.160.110">
    <property type="entry name" value="Siroheme synthase, domain 2"/>
    <property type="match status" value="1"/>
</dbReference>
<evidence type="ECO:0000256" key="10">
    <source>
        <dbReference type="RuleBase" id="RU363041"/>
    </source>
</evidence>
<keyword evidence="6" id="KW-0520">NAD</keyword>
<dbReference type="InterPro" id="IPR036291">
    <property type="entry name" value="NAD(P)-bd_dom_sf"/>
</dbReference>
<evidence type="ECO:0000313" key="12">
    <source>
        <dbReference type="EMBL" id="MCU7695169.1"/>
    </source>
</evidence>
<dbReference type="Gene3D" id="3.40.50.720">
    <property type="entry name" value="NAD(P)-binding Rossmann-like Domain"/>
    <property type="match status" value="1"/>
</dbReference>
<dbReference type="GO" id="GO:0004325">
    <property type="term" value="F:ferrochelatase activity"/>
    <property type="evidence" value="ECO:0007669"/>
    <property type="project" value="InterPro"/>
</dbReference>
<dbReference type="Proteomes" id="UP001209317">
    <property type="component" value="Unassembled WGS sequence"/>
</dbReference>
<keyword evidence="8" id="KW-0627">Porphyrin biosynthesis</keyword>
<comment type="similarity">
    <text evidence="10">Belongs to the 4-toluene sulfonate uptake permease (TSUP) (TC 2.A.102) family.</text>
</comment>
<dbReference type="SUPFAM" id="SSF75615">
    <property type="entry name" value="Siroheme synthase middle domains-like"/>
    <property type="match status" value="1"/>
</dbReference>
<evidence type="ECO:0000256" key="1">
    <source>
        <dbReference type="ARBA" id="ARBA00004141"/>
    </source>
</evidence>
<evidence type="ECO:0000256" key="2">
    <source>
        <dbReference type="ARBA" id="ARBA00005010"/>
    </source>
</evidence>
<dbReference type="PANTHER" id="PTHR35330">
    <property type="entry name" value="SIROHEME BIOSYNTHESIS PROTEIN MET8"/>
    <property type="match status" value="1"/>
</dbReference>
<feature type="transmembrane region" description="Helical" evidence="10">
    <location>
        <begin position="351"/>
        <end position="372"/>
    </location>
</feature>
<evidence type="ECO:0000256" key="5">
    <source>
        <dbReference type="ARBA" id="ARBA00023002"/>
    </source>
</evidence>
<comment type="catalytic activity">
    <reaction evidence="9">
        <text>precorrin-2 + NAD(+) = sirohydrochlorin + NADH + 2 H(+)</text>
        <dbReference type="Rhea" id="RHEA:15613"/>
        <dbReference type="ChEBI" id="CHEBI:15378"/>
        <dbReference type="ChEBI" id="CHEBI:57540"/>
        <dbReference type="ChEBI" id="CHEBI:57945"/>
        <dbReference type="ChEBI" id="CHEBI:58351"/>
        <dbReference type="ChEBI" id="CHEBI:58827"/>
        <dbReference type="EC" id="1.3.1.76"/>
    </reaction>
</comment>
<keyword evidence="10" id="KW-1003">Cell membrane</keyword>
<comment type="caution">
    <text evidence="12">The sequence shown here is derived from an EMBL/GenBank/DDBJ whole genome shotgun (WGS) entry which is preliminary data.</text>
</comment>
<protein>
    <recommendedName>
        <fullName evidence="10">Probable membrane transporter protein</fullName>
    </recommendedName>
</protein>
<dbReference type="Pfam" id="PF14824">
    <property type="entry name" value="Sirohm_synth_M"/>
    <property type="match status" value="1"/>
</dbReference>
<keyword evidence="5" id="KW-0560">Oxidoreductase</keyword>
<dbReference type="InterPro" id="IPR002781">
    <property type="entry name" value="TM_pro_TauE-like"/>
</dbReference>
<dbReference type="Pfam" id="PF01925">
    <property type="entry name" value="TauE"/>
    <property type="match status" value="1"/>
</dbReference>
<dbReference type="NCBIfam" id="TIGR01470">
    <property type="entry name" value="cysG_Nterm"/>
    <property type="match status" value="1"/>
</dbReference>
<comment type="pathway">
    <text evidence="2">Porphyrin-containing compound metabolism; siroheme biosynthesis; sirohydrochlorin from precorrin-2: step 1/1.</text>
</comment>
<evidence type="ECO:0000256" key="7">
    <source>
        <dbReference type="ARBA" id="ARBA00023136"/>
    </source>
</evidence>
<evidence type="ECO:0000256" key="3">
    <source>
        <dbReference type="ARBA" id="ARBA00022692"/>
    </source>
</evidence>
<evidence type="ECO:0000256" key="6">
    <source>
        <dbReference type="ARBA" id="ARBA00023027"/>
    </source>
</evidence>
<evidence type="ECO:0000256" key="4">
    <source>
        <dbReference type="ARBA" id="ARBA00022989"/>
    </source>
</evidence>
<feature type="transmembrane region" description="Helical" evidence="10">
    <location>
        <begin position="450"/>
        <end position="470"/>
    </location>
</feature>
<reference evidence="12" key="1">
    <citation type="submission" date="2022-10" db="EMBL/GenBank/DDBJ databases">
        <authorList>
            <person name="Kim H.S."/>
            <person name="Kim J.-S."/>
            <person name="Suh M.K."/>
            <person name="Eom M.K."/>
            <person name="Lee J.-S."/>
        </authorList>
    </citation>
    <scope>NUCLEOTIDE SEQUENCE</scope>
    <source>
        <strain evidence="12">LIP-5</strain>
    </source>
</reference>
<keyword evidence="4 10" id="KW-1133">Transmembrane helix</keyword>
<gene>
    <name evidence="12" type="ORF">OD355_11630</name>
</gene>
<organism evidence="12 13">
    <name type="scientific">Haoranjiania flava</name>
    <dbReference type="NCBI Taxonomy" id="1856322"/>
    <lineage>
        <taxon>Bacteria</taxon>
        <taxon>Pseudomonadati</taxon>
        <taxon>Bacteroidota</taxon>
        <taxon>Chitinophagia</taxon>
        <taxon>Chitinophagales</taxon>
        <taxon>Chitinophagaceae</taxon>
        <taxon>Haoranjiania</taxon>
    </lineage>
</organism>
<keyword evidence="3 10" id="KW-0812">Transmembrane</keyword>
<dbReference type="Pfam" id="PF13241">
    <property type="entry name" value="NAD_binding_7"/>
    <property type="match status" value="1"/>
</dbReference>
<dbReference type="GO" id="GO:0043115">
    <property type="term" value="F:precorrin-2 dehydrogenase activity"/>
    <property type="evidence" value="ECO:0007669"/>
    <property type="project" value="UniProtKB-EC"/>
</dbReference>
<name>A0AAE3INI9_9BACT</name>
<feature type="transmembrane region" description="Helical" evidence="10">
    <location>
        <begin position="419"/>
        <end position="443"/>
    </location>
</feature>
<dbReference type="GO" id="GO:0005886">
    <property type="term" value="C:plasma membrane"/>
    <property type="evidence" value="ECO:0007669"/>
    <property type="project" value="UniProtKB-SubCell"/>
</dbReference>
<evidence type="ECO:0000256" key="9">
    <source>
        <dbReference type="ARBA" id="ARBA00047561"/>
    </source>
</evidence>
<dbReference type="SUPFAM" id="SSF51735">
    <property type="entry name" value="NAD(P)-binding Rossmann-fold domains"/>
    <property type="match status" value="1"/>
</dbReference>
<evidence type="ECO:0000256" key="8">
    <source>
        <dbReference type="ARBA" id="ARBA00023244"/>
    </source>
</evidence>
<feature type="transmembrane region" description="Helical" evidence="10">
    <location>
        <begin position="322"/>
        <end position="345"/>
    </location>
</feature>